<sequence>MTARELTTQALRNAFRRPGRALLSILAIMIGAFTLTVTGGLGAGITGYIADQVEALGSRDIILVTGAPPLTALDRKSLEPYDEATAAASPSAESRALSNRDAQVLEGLPGVTRVIMSPELNPQYFKGPSGDRFRFTYGGFVPDKTTRLVAGRQLDYASEEPEIVLPEHATAPLGFPSPEAALGRSITTSFADADHRVHELTVTVVGIQLRSLIGGNQPYANEPYERLAERATFGGGPNAMPEWFPMATVVSSDVAASAAAIRAAGLAATTTSDTMGDIESVTSGVLLTVNVLAVIAIVAALFGVVNTLLMSVQERTRLIGLHRALGMSRAAVFASVSLEATLLGLIGSALAVALGVSGGIWAGPALIEAAGLDLPGLELFVFTPAQLLTIVLGTTAAATVAAFVPALRASRLQPVEALRASG</sequence>
<dbReference type="RefSeq" id="WP_130452783.1">
    <property type="nucleotide sequence ID" value="NZ_QYAG01000005.1"/>
</dbReference>
<feature type="transmembrane region" description="Helical" evidence="7">
    <location>
        <begin position="21"/>
        <end position="50"/>
    </location>
</feature>
<dbReference type="OrthoDB" id="9780560at2"/>
<evidence type="ECO:0000256" key="1">
    <source>
        <dbReference type="ARBA" id="ARBA00004651"/>
    </source>
</evidence>
<evidence type="ECO:0000259" key="9">
    <source>
        <dbReference type="Pfam" id="PF12704"/>
    </source>
</evidence>
<comment type="subcellular location">
    <subcellularLocation>
        <location evidence="1">Cell membrane</location>
        <topology evidence="1">Multi-pass membrane protein</topology>
    </subcellularLocation>
</comment>
<feature type="domain" description="MacB-like periplasmic core" evidence="9">
    <location>
        <begin position="22"/>
        <end position="213"/>
    </location>
</feature>
<reference evidence="10 11" key="1">
    <citation type="journal article" date="2015" name="Stand. Genomic Sci.">
        <title>Genomic Encyclopedia of Bacterial and Archaeal Type Strains, Phase III: the genomes of soil and plant-associated and newly described type strains.</title>
        <authorList>
            <person name="Whitman W.B."/>
            <person name="Woyke T."/>
            <person name="Klenk H.P."/>
            <person name="Zhou Y."/>
            <person name="Lilburn T.G."/>
            <person name="Beck B.J."/>
            <person name="De Vos P."/>
            <person name="Vandamme P."/>
            <person name="Eisen J.A."/>
            <person name="Garrity G."/>
            <person name="Hugenholtz P."/>
            <person name="Kyrpides N.C."/>
        </authorList>
    </citation>
    <scope>NUCLEOTIDE SEQUENCE [LARGE SCALE GENOMIC DNA]</scope>
    <source>
        <strain evidence="10 11">RF6</strain>
    </source>
</reference>
<keyword evidence="11" id="KW-1185">Reference proteome</keyword>
<feature type="transmembrane region" description="Helical" evidence="7">
    <location>
        <begin position="330"/>
        <end position="361"/>
    </location>
</feature>
<evidence type="ECO:0000256" key="2">
    <source>
        <dbReference type="ARBA" id="ARBA00022475"/>
    </source>
</evidence>
<evidence type="ECO:0000256" key="7">
    <source>
        <dbReference type="SAM" id="Phobius"/>
    </source>
</evidence>
<organism evidence="10 11">
    <name type="scientific">Leucobacter luti</name>
    <dbReference type="NCBI Taxonomy" id="340320"/>
    <lineage>
        <taxon>Bacteria</taxon>
        <taxon>Bacillati</taxon>
        <taxon>Actinomycetota</taxon>
        <taxon>Actinomycetes</taxon>
        <taxon>Micrococcales</taxon>
        <taxon>Microbacteriaceae</taxon>
        <taxon>Leucobacter</taxon>
    </lineage>
</organism>
<dbReference type="AlphaFoldDB" id="A0A4Q7U659"/>
<evidence type="ECO:0000256" key="5">
    <source>
        <dbReference type="ARBA" id="ARBA00023136"/>
    </source>
</evidence>
<dbReference type="PANTHER" id="PTHR30572">
    <property type="entry name" value="MEMBRANE COMPONENT OF TRANSPORTER-RELATED"/>
    <property type="match status" value="1"/>
</dbReference>
<keyword evidence="2" id="KW-1003">Cell membrane</keyword>
<dbReference type="PANTHER" id="PTHR30572:SF4">
    <property type="entry name" value="ABC TRANSPORTER PERMEASE YTRF"/>
    <property type="match status" value="1"/>
</dbReference>
<gene>
    <name evidence="10" type="ORF">EV139_0573</name>
</gene>
<comment type="similarity">
    <text evidence="6">Belongs to the ABC-4 integral membrane protein family.</text>
</comment>
<feature type="domain" description="ABC3 transporter permease C-terminal" evidence="8">
    <location>
        <begin position="291"/>
        <end position="414"/>
    </location>
</feature>
<feature type="transmembrane region" description="Helical" evidence="7">
    <location>
        <begin position="285"/>
        <end position="309"/>
    </location>
</feature>
<feature type="transmembrane region" description="Helical" evidence="7">
    <location>
        <begin position="381"/>
        <end position="404"/>
    </location>
</feature>
<dbReference type="Pfam" id="PF12704">
    <property type="entry name" value="MacB_PCD"/>
    <property type="match status" value="1"/>
</dbReference>
<name>A0A4Q7U659_9MICO</name>
<proteinExistence type="inferred from homology"/>
<evidence type="ECO:0000256" key="4">
    <source>
        <dbReference type="ARBA" id="ARBA00022989"/>
    </source>
</evidence>
<dbReference type="GO" id="GO:0005886">
    <property type="term" value="C:plasma membrane"/>
    <property type="evidence" value="ECO:0007669"/>
    <property type="project" value="UniProtKB-SubCell"/>
</dbReference>
<dbReference type="GO" id="GO:0022857">
    <property type="term" value="F:transmembrane transporter activity"/>
    <property type="evidence" value="ECO:0007669"/>
    <property type="project" value="TreeGrafter"/>
</dbReference>
<dbReference type="EMBL" id="SHKI01000002">
    <property type="protein sequence ID" value="RZT68843.1"/>
    <property type="molecule type" value="Genomic_DNA"/>
</dbReference>
<dbReference type="Proteomes" id="UP000291832">
    <property type="component" value="Unassembled WGS sequence"/>
</dbReference>
<comment type="caution">
    <text evidence="10">The sequence shown here is derived from an EMBL/GenBank/DDBJ whole genome shotgun (WGS) entry which is preliminary data.</text>
</comment>
<keyword evidence="4 7" id="KW-1133">Transmembrane helix</keyword>
<keyword evidence="3 7" id="KW-0812">Transmembrane</keyword>
<dbReference type="InterPro" id="IPR003838">
    <property type="entry name" value="ABC3_permease_C"/>
</dbReference>
<evidence type="ECO:0000256" key="6">
    <source>
        <dbReference type="ARBA" id="ARBA00038076"/>
    </source>
</evidence>
<evidence type="ECO:0000259" key="8">
    <source>
        <dbReference type="Pfam" id="PF02687"/>
    </source>
</evidence>
<evidence type="ECO:0000313" key="11">
    <source>
        <dbReference type="Proteomes" id="UP000291832"/>
    </source>
</evidence>
<accession>A0A4Q7U659</accession>
<keyword evidence="5 7" id="KW-0472">Membrane</keyword>
<dbReference type="InterPro" id="IPR050250">
    <property type="entry name" value="Macrolide_Exporter_MacB"/>
</dbReference>
<evidence type="ECO:0000256" key="3">
    <source>
        <dbReference type="ARBA" id="ARBA00022692"/>
    </source>
</evidence>
<dbReference type="InterPro" id="IPR025857">
    <property type="entry name" value="MacB_PCD"/>
</dbReference>
<dbReference type="Pfam" id="PF02687">
    <property type="entry name" value="FtsX"/>
    <property type="match status" value="1"/>
</dbReference>
<evidence type="ECO:0000313" key="10">
    <source>
        <dbReference type="EMBL" id="RZT68843.1"/>
    </source>
</evidence>
<protein>
    <submittedName>
        <fullName evidence="10">Putative ABC transport system permease protein</fullName>
    </submittedName>
</protein>